<organism evidence="1 2">
    <name type="scientific">Fasciolopsis buskii</name>
    <dbReference type="NCBI Taxonomy" id="27845"/>
    <lineage>
        <taxon>Eukaryota</taxon>
        <taxon>Metazoa</taxon>
        <taxon>Spiralia</taxon>
        <taxon>Lophotrochozoa</taxon>
        <taxon>Platyhelminthes</taxon>
        <taxon>Trematoda</taxon>
        <taxon>Digenea</taxon>
        <taxon>Plagiorchiida</taxon>
        <taxon>Echinostomata</taxon>
        <taxon>Echinostomatoidea</taxon>
        <taxon>Fasciolidae</taxon>
        <taxon>Fasciolopsis</taxon>
    </lineage>
</organism>
<name>A0A8E0RRQ4_9TREM</name>
<dbReference type="Proteomes" id="UP000728185">
    <property type="component" value="Unassembled WGS sequence"/>
</dbReference>
<keyword evidence="2" id="KW-1185">Reference proteome</keyword>
<dbReference type="EMBL" id="LUCM01006741">
    <property type="protein sequence ID" value="KAA0190843.1"/>
    <property type="molecule type" value="Genomic_DNA"/>
</dbReference>
<reference evidence="1" key="1">
    <citation type="submission" date="2019-05" db="EMBL/GenBank/DDBJ databases">
        <title>Annotation for the trematode Fasciolopsis buski.</title>
        <authorList>
            <person name="Choi Y.-J."/>
        </authorList>
    </citation>
    <scope>NUCLEOTIDE SEQUENCE</scope>
    <source>
        <strain evidence="1">HT</strain>
        <tissue evidence="1">Whole worm</tissue>
    </source>
</reference>
<dbReference type="AlphaFoldDB" id="A0A8E0RRQ4"/>
<dbReference type="InterPro" id="IPR011989">
    <property type="entry name" value="ARM-like"/>
</dbReference>
<dbReference type="Gene3D" id="1.25.10.10">
    <property type="entry name" value="Leucine-rich Repeat Variant"/>
    <property type="match status" value="1"/>
</dbReference>
<evidence type="ECO:0000313" key="2">
    <source>
        <dbReference type="Proteomes" id="UP000728185"/>
    </source>
</evidence>
<gene>
    <name evidence="1" type="ORF">FBUS_08240</name>
</gene>
<dbReference type="InterPro" id="IPR016024">
    <property type="entry name" value="ARM-type_fold"/>
</dbReference>
<accession>A0A8E0RRQ4</accession>
<evidence type="ECO:0000313" key="1">
    <source>
        <dbReference type="EMBL" id="KAA0190843.1"/>
    </source>
</evidence>
<sequence length="195" mass="20865">MTKSGILLIKQHGFLEVLLDMLHECDSSALHFALESLVAVIRSGMFSNVVVSSDTLNSLCYLTLSQKDAKRTMALYILQHILKGEGMPKCPPGMTNHLPCLLSLVVEPSVHKNSAPLDNRDSVTGANNIKAKSHTPTDLYTLAQAVCCPSPEMIFDLVPVTICAASCLASLASTSDAAVLMRTNGGIPILVSCLR</sequence>
<dbReference type="SUPFAM" id="SSF48371">
    <property type="entry name" value="ARM repeat"/>
    <property type="match status" value="1"/>
</dbReference>
<comment type="caution">
    <text evidence="1">The sequence shown here is derived from an EMBL/GenBank/DDBJ whole genome shotgun (WGS) entry which is preliminary data.</text>
</comment>
<proteinExistence type="predicted"/>
<dbReference type="OrthoDB" id="10531494at2759"/>
<protein>
    <submittedName>
        <fullName evidence="1">Uncharacterized protein</fullName>
    </submittedName>
</protein>